<dbReference type="PANTHER" id="PTHR34567:SF3">
    <property type="entry name" value="FK506-BINDING-LIKE PROTEIN"/>
    <property type="match status" value="1"/>
</dbReference>
<feature type="compositionally biased region" description="Basic and acidic residues" evidence="1">
    <location>
        <begin position="1"/>
        <end position="10"/>
    </location>
</feature>
<name>A0A328DN73_9ASTE</name>
<evidence type="ECO:0000313" key="2">
    <source>
        <dbReference type="EMBL" id="RAL46098.1"/>
    </source>
</evidence>
<keyword evidence="3" id="KW-1185">Reference proteome</keyword>
<feature type="region of interest" description="Disordered" evidence="1">
    <location>
        <begin position="1"/>
        <end position="31"/>
    </location>
</feature>
<evidence type="ECO:0000256" key="1">
    <source>
        <dbReference type="SAM" id="MobiDB-lite"/>
    </source>
</evidence>
<sequence length="218" mass="23492">MGVRDYEPNRHTAKGPTKPGNRGGHRRPAATRKVWRPAVPSWEKEFCLKASAGIYPSWDKFVEAKKYVHLCGGDGVMRWDDSAARDSFLRSKALFYAAKFNVCSVLETPSPVSSDDILYAEEVGGDGGGDSEVTDDPELWEGLDSVTDDGGGEEEVAAKENTTSENAAALLGAEEIKATGWDIEAAEEYDCNNLTGLVVGGRHGLMANIFAAECNLTS</sequence>
<protein>
    <submittedName>
        <fullName evidence="2">Uncharacterized protein</fullName>
    </submittedName>
</protein>
<reference evidence="2 3" key="1">
    <citation type="submission" date="2018-06" db="EMBL/GenBank/DDBJ databases">
        <title>The Genome of Cuscuta australis (Dodder) Provides Insight into the Evolution of Plant Parasitism.</title>
        <authorList>
            <person name="Liu H."/>
        </authorList>
    </citation>
    <scope>NUCLEOTIDE SEQUENCE [LARGE SCALE GENOMIC DNA]</scope>
    <source>
        <strain evidence="3">cv. Yunnan</strain>
        <tissue evidence="2">Vines</tissue>
    </source>
</reference>
<evidence type="ECO:0000313" key="3">
    <source>
        <dbReference type="Proteomes" id="UP000249390"/>
    </source>
</evidence>
<comment type="caution">
    <text evidence="2">The sequence shown here is derived from an EMBL/GenBank/DDBJ whole genome shotgun (WGS) entry which is preliminary data.</text>
</comment>
<dbReference type="Proteomes" id="UP000249390">
    <property type="component" value="Unassembled WGS sequence"/>
</dbReference>
<organism evidence="2 3">
    <name type="scientific">Cuscuta australis</name>
    <dbReference type="NCBI Taxonomy" id="267555"/>
    <lineage>
        <taxon>Eukaryota</taxon>
        <taxon>Viridiplantae</taxon>
        <taxon>Streptophyta</taxon>
        <taxon>Embryophyta</taxon>
        <taxon>Tracheophyta</taxon>
        <taxon>Spermatophyta</taxon>
        <taxon>Magnoliopsida</taxon>
        <taxon>eudicotyledons</taxon>
        <taxon>Gunneridae</taxon>
        <taxon>Pentapetalae</taxon>
        <taxon>asterids</taxon>
        <taxon>lamiids</taxon>
        <taxon>Solanales</taxon>
        <taxon>Convolvulaceae</taxon>
        <taxon>Cuscuteae</taxon>
        <taxon>Cuscuta</taxon>
        <taxon>Cuscuta subgen. Grammica</taxon>
        <taxon>Cuscuta sect. Cleistogrammica</taxon>
    </lineage>
</organism>
<dbReference type="AlphaFoldDB" id="A0A328DN73"/>
<accession>A0A328DN73</accession>
<dbReference type="PANTHER" id="PTHR34567">
    <property type="entry name" value="FK506-BINDING-LIKE PROTEIN"/>
    <property type="match status" value="1"/>
</dbReference>
<dbReference type="EMBL" id="NQVE01000125">
    <property type="protein sequence ID" value="RAL46098.1"/>
    <property type="molecule type" value="Genomic_DNA"/>
</dbReference>
<gene>
    <name evidence="2" type="ORF">DM860_006252</name>
</gene>
<proteinExistence type="predicted"/>